<dbReference type="Gene3D" id="3.30.830.10">
    <property type="entry name" value="Metalloenzyme, LuxS/M16 peptidase-like"/>
    <property type="match status" value="2"/>
</dbReference>
<dbReference type="AlphaFoldDB" id="A0A8J3RE72"/>
<dbReference type="Proteomes" id="UP000610966">
    <property type="component" value="Unassembled WGS sequence"/>
</dbReference>
<feature type="domain" description="Peptidase M16 C-terminal" evidence="2">
    <location>
        <begin position="179"/>
        <end position="355"/>
    </location>
</feature>
<comment type="caution">
    <text evidence="3">The sequence shown here is derived from an EMBL/GenBank/DDBJ whole genome shotgun (WGS) entry which is preliminary data.</text>
</comment>
<protein>
    <submittedName>
        <fullName evidence="3">Peptidase M16</fullName>
    </submittedName>
</protein>
<accession>A0A8J3RE72</accession>
<feature type="region of interest" description="Disordered" evidence="1">
    <location>
        <begin position="222"/>
        <end position="249"/>
    </location>
</feature>
<evidence type="ECO:0000259" key="2">
    <source>
        <dbReference type="Pfam" id="PF05193"/>
    </source>
</evidence>
<dbReference type="EMBL" id="BOOG01000045">
    <property type="protein sequence ID" value="GIH72114.1"/>
    <property type="molecule type" value="Genomic_DNA"/>
</dbReference>
<evidence type="ECO:0000313" key="4">
    <source>
        <dbReference type="Proteomes" id="UP000610966"/>
    </source>
</evidence>
<sequence>MDRMTAPRAWRFPAARTFLLDNGMRVKLVDMPGRFVASVAVVVGLPTAVETPRTEGVVGAYSAMMLADAPHAKAGPVSDVAKAGGMITTKCGHRGPAVLADCPVLELPRLFEALAAMLLRFEPTARSFDAHRRLVAAELAVESDDPAGLANKLLHESVLDPASRYSRPMSGTERSWQHLSLADVVELYETQVGPRQMTLIVVGDLSMLDAAKAVADAFGGYPGRDRPPVADRPPTPGGGPRLLCRSGRGGPQTRLMLGCFATDRLDPRWPSARAAAELLGAGPNSLLNAELRGRMALTYGVEARFLPFFSGGMFVVSGAVDAEHSEQAAAAILRVLHEVRHGAVDPDLFERVRRRMISTAAEIYESTLAVAQQYTELVSCGIDESYIDDHLDRLGSLDAARMADDFRGLVDPGRLHTVAVGRFDPRAPALAGSGLDGLGCA</sequence>
<evidence type="ECO:0000256" key="1">
    <source>
        <dbReference type="SAM" id="MobiDB-lite"/>
    </source>
</evidence>
<evidence type="ECO:0000313" key="3">
    <source>
        <dbReference type="EMBL" id="GIH72114.1"/>
    </source>
</evidence>
<dbReference type="Pfam" id="PF05193">
    <property type="entry name" value="Peptidase_M16_C"/>
    <property type="match status" value="1"/>
</dbReference>
<gene>
    <name evidence="3" type="ORF">Mth01_43670</name>
</gene>
<dbReference type="InterPro" id="IPR011249">
    <property type="entry name" value="Metalloenz_LuxS/M16"/>
</dbReference>
<keyword evidence="4" id="KW-1185">Reference proteome</keyword>
<dbReference type="SUPFAM" id="SSF63411">
    <property type="entry name" value="LuxS/MPP-like metallohydrolase"/>
    <property type="match status" value="2"/>
</dbReference>
<organism evidence="3 4">
    <name type="scientific">Sphaerimonospora thailandensis</name>
    <dbReference type="NCBI Taxonomy" id="795644"/>
    <lineage>
        <taxon>Bacteria</taxon>
        <taxon>Bacillati</taxon>
        <taxon>Actinomycetota</taxon>
        <taxon>Actinomycetes</taxon>
        <taxon>Streptosporangiales</taxon>
        <taxon>Streptosporangiaceae</taxon>
        <taxon>Sphaerimonospora</taxon>
    </lineage>
</organism>
<dbReference type="GO" id="GO:0046872">
    <property type="term" value="F:metal ion binding"/>
    <property type="evidence" value="ECO:0007669"/>
    <property type="project" value="InterPro"/>
</dbReference>
<dbReference type="PANTHER" id="PTHR11851:SF224">
    <property type="entry name" value="PROCESSING PROTEASE"/>
    <property type="match status" value="1"/>
</dbReference>
<proteinExistence type="predicted"/>
<reference evidence="3" key="1">
    <citation type="submission" date="2021-01" db="EMBL/GenBank/DDBJ databases">
        <title>Whole genome shotgun sequence of Sphaerimonospora thailandensis NBRC 107569.</title>
        <authorList>
            <person name="Komaki H."/>
            <person name="Tamura T."/>
        </authorList>
    </citation>
    <scope>NUCLEOTIDE SEQUENCE</scope>
    <source>
        <strain evidence="3">NBRC 107569</strain>
    </source>
</reference>
<name>A0A8J3RE72_9ACTN</name>
<dbReference type="InterPro" id="IPR007863">
    <property type="entry name" value="Peptidase_M16_C"/>
</dbReference>
<dbReference type="PANTHER" id="PTHR11851">
    <property type="entry name" value="METALLOPROTEASE"/>
    <property type="match status" value="1"/>
</dbReference>
<dbReference type="InterPro" id="IPR050361">
    <property type="entry name" value="MPP/UQCRC_Complex"/>
</dbReference>